<name>A0ABR4J925_9EURO</name>
<dbReference type="InterPro" id="IPR038765">
    <property type="entry name" value="Papain-like_cys_pep_sf"/>
</dbReference>
<reference evidence="6 7" key="1">
    <citation type="submission" date="2024-07" db="EMBL/GenBank/DDBJ databases">
        <title>Section-level genome sequencing and comparative genomics of Aspergillus sections Usti and Cavernicolus.</title>
        <authorList>
            <consortium name="Lawrence Berkeley National Laboratory"/>
            <person name="Nybo J.L."/>
            <person name="Vesth T.C."/>
            <person name="Theobald S."/>
            <person name="Frisvad J.C."/>
            <person name="Larsen T.O."/>
            <person name="Kjaerboelling I."/>
            <person name="Rothschild-Mancinelli K."/>
            <person name="Lyhne E.K."/>
            <person name="Kogle M.E."/>
            <person name="Barry K."/>
            <person name="Clum A."/>
            <person name="Na H."/>
            <person name="Ledsgaard L."/>
            <person name="Lin J."/>
            <person name="Lipzen A."/>
            <person name="Kuo A."/>
            <person name="Riley R."/>
            <person name="Mondo S."/>
            <person name="LaButti K."/>
            <person name="Haridas S."/>
            <person name="Pangalinan J."/>
            <person name="Salamov A.A."/>
            <person name="Simmons B.A."/>
            <person name="Magnuson J.K."/>
            <person name="Chen J."/>
            <person name="Drula E."/>
            <person name="Henrissat B."/>
            <person name="Wiebenga A."/>
            <person name="Lubbers R.J."/>
            <person name="Gomes A.C."/>
            <person name="Macurrencykelacurrency M.R."/>
            <person name="Stajich J."/>
            <person name="Grigoriev I.V."/>
            <person name="Mortensen U.H."/>
            <person name="De vries R.P."/>
            <person name="Baker S.E."/>
            <person name="Andersen M.R."/>
        </authorList>
    </citation>
    <scope>NUCLEOTIDE SEQUENCE [LARGE SCALE GENOMIC DNA]</scope>
    <source>
        <strain evidence="6 7">CBS 756.74</strain>
    </source>
</reference>
<evidence type="ECO:0000256" key="3">
    <source>
        <dbReference type="ARBA" id="ARBA00022801"/>
    </source>
</evidence>
<evidence type="ECO:0000313" key="7">
    <source>
        <dbReference type="Proteomes" id="UP001610444"/>
    </source>
</evidence>
<dbReference type="InterPro" id="IPR003653">
    <property type="entry name" value="Peptidase_C48_C"/>
</dbReference>
<dbReference type="Pfam" id="PF02902">
    <property type="entry name" value="Peptidase_C48"/>
    <property type="match status" value="1"/>
</dbReference>
<evidence type="ECO:0000313" key="6">
    <source>
        <dbReference type="EMBL" id="KAL2836336.1"/>
    </source>
</evidence>
<dbReference type="SUPFAM" id="SSF54001">
    <property type="entry name" value="Cysteine proteinases"/>
    <property type="match status" value="1"/>
</dbReference>
<accession>A0ABR4J925</accession>
<keyword evidence="2" id="KW-0645">Protease</keyword>
<protein>
    <recommendedName>
        <fullName evidence="5">Ubiquitin-like protease family profile domain-containing protein</fullName>
    </recommendedName>
</protein>
<evidence type="ECO:0000256" key="2">
    <source>
        <dbReference type="ARBA" id="ARBA00022670"/>
    </source>
</evidence>
<evidence type="ECO:0000256" key="1">
    <source>
        <dbReference type="ARBA" id="ARBA00005234"/>
    </source>
</evidence>
<dbReference type="Proteomes" id="UP001610444">
    <property type="component" value="Unassembled WGS sequence"/>
</dbReference>
<feature type="region of interest" description="Disordered" evidence="4">
    <location>
        <begin position="88"/>
        <end position="108"/>
    </location>
</feature>
<comment type="similarity">
    <text evidence="1">Belongs to the peptidase C48 family.</text>
</comment>
<comment type="caution">
    <text evidence="6">The sequence shown here is derived from an EMBL/GenBank/DDBJ whole genome shotgun (WGS) entry which is preliminary data.</text>
</comment>
<evidence type="ECO:0000256" key="4">
    <source>
        <dbReference type="SAM" id="MobiDB-lite"/>
    </source>
</evidence>
<proteinExistence type="inferred from homology"/>
<dbReference type="GeneID" id="98164208"/>
<dbReference type="PROSITE" id="PS50600">
    <property type="entry name" value="ULP_PROTEASE"/>
    <property type="match status" value="1"/>
</dbReference>
<feature type="domain" description="Ubiquitin-like protease family profile" evidence="5">
    <location>
        <begin position="530"/>
        <end position="697"/>
    </location>
</feature>
<dbReference type="EMBL" id="JBFXLR010000118">
    <property type="protein sequence ID" value="KAL2836336.1"/>
    <property type="molecule type" value="Genomic_DNA"/>
</dbReference>
<evidence type="ECO:0000259" key="5">
    <source>
        <dbReference type="PROSITE" id="PS50600"/>
    </source>
</evidence>
<gene>
    <name evidence="6" type="ORF">BJX68DRAFT_37198</name>
</gene>
<keyword evidence="7" id="KW-1185">Reference proteome</keyword>
<sequence length="737" mass="82638">MLSNNVDSSDPIPEIRDELIALLERFVHLIASHATIDLQETPKFKRILHELCEAAPDVARAIAGTIQGNKTVPSEQQVNANTALLKRKWKPDQDPPYRPSKSTRISGSSAYLAKSIPTADCRGLETERPIMDDDEARPTVTMASEDMLLMETPASRGPENAVPDAELMPPAGKTPDAGQIEKKSSTQPKVYQEKVLVLAESSSSSRQSPADSSIMEASPIQELIVDAARTLYQLSQHQDGIPKAIHRRILRSLQGSQPEALAASTSNTWSDGSIWVQLLEMGSSRQRHVMILNMLEYMGAWEWYDGQVRLAQRTISTKKGQPVDRRGAAIHVLNEMQTTRGSVEGRGRWMSGVGMVALNQSEPSHELPSSPVSLAESDQRQRRKLISMQLSRGQKLSTKLVKNLGFGILFSKKIWHYTKMSMKRLDDLIHSIQADPQHTRLLQILGLQLERLVSHGWPDFRDFITRLTSGGLISEDEAQELRITFPLEDEALPAGKLDTAIDQLVEGVKARVLGQTILSPNDTLAVNGSMELECTILQHLRPGVRLDAWTILAAMQISDRPAFVRHDKSIPLDEIIAIQPVKRIRPFKRPLAAWAKKISKYRRQAKETFGEVIPLVFFCPINHTDSHYTLLEINERERVIRHYDSLADRGAVGQTRMSRLVQEEFGALKFSYQEAPTPQQNDAWSCGIRVVWTFQRLSNGLPIGGWDKVLNPEPMILEIINGLVTCVEENAMERYQR</sequence>
<dbReference type="RefSeq" id="XP_070892045.1">
    <property type="nucleotide sequence ID" value="XM_071049044.1"/>
</dbReference>
<dbReference type="Gene3D" id="3.40.395.10">
    <property type="entry name" value="Adenoviral Proteinase, Chain A"/>
    <property type="match status" value="1"/>
</dbReference>
<organism evidence="6 7">
    <name type="scientific">Aspergillus pseudodeflectus</name>
    <dbReference type="NCBI Taxonomy" id="176178"/>
    <lineage>
        <taxon>Eukaryota</taxon>
        <taxon>Fungi</taxon>
        <taxon>Dikarya</taxon>
        <taxon>Ascomycota</taxon>
        <taxon>Pezizomycotina</taxon>
        <taxon>Eurotiomycetes</taxon>
        <taxon>Eurotiomycetidae</taxon>
        <taxon>Eurotiales</taxon>
        <taxon>Aspergillaceae</taxon>
        <taxon>Aspergillus</taxon>
        <taxon>Aspergillus subgen. Nidulantes</taxon>
    </lineage>
</organism>
<keyword evidence="3" id="KW-0378">Hydrolase</keyword>